<dbReference type="EMBL" id="JBFXLS010000015">
    <property type="protein sequence ID" value="KAL2829680.1"/>
    <property type="molecule type" value="Genomic_DNA"/>
</dbReference>
<comment type="caution">
    <text evidence="1">The sequence shown here is derived from an EMBL/GenBank/DDBJ whole genome shotgun (WGS) entry which is preliminary data.</text>
</comment>
<accession>A0ABR4IPK1</accession>
<organism evidence="1 2">
    <name type="scientific">Aspergillus cavernicola</name>
    <dbReference type="NCBI Taxonomy" id="176166"/>
    <lineage>
        <taxon>Eukaryota</taxon>
        <taxon>Fungi</taxon>
        <taxon>Dikarya</taxon>
        <taxon>Ascomycota</taxon>
        <taxon>Pezizomycotina</taxon>
        <taxon>Eurotiomycetes</taxon>
        <taxon>Eurotiomycetidae</taxon>
        <taxon>Eurotiales</taxon>
        <taxon>Aspergillaceae</taxon>
        <taxon>Aspergillus</taxon>
        <taxon>Aspergillus subgen. Nidulantes</taxon>
    </lineage>
</organism>
<dbReference type="Proteomes" id="UP001610335">
    <property type="component" value="Unassembled WGS sequence"/>
</dbReference>
<reference evidence="1 2" key="1">
    <citation type="submission" date="2024-07" db="EMBL/GenBank/DDBJ databases">
        <title>Section-level genome sequencing and comparative genomics of Aspergillus sections Usti and Cavernicolus.</title>
        <authorList>
            <consortium name="Lawrence Berkeley National Laboratory"/>
            <person name="Nybo J.L."/>
            <person name="Vesth T.C."/>
            <person name="Theobald S."/>
            <person name="Frisvad J.C."/>
            <person name="Larsen T.O."/>
            <person name="Kjaerboelling I."/>
            <person name="Rothschild-Mancinelli K."/>
            <person name="Lyhne E.K."/>
            <person name="Kogle M.E."/>
            <person name="Barry K."/>
            <person name="Clum A."/>
            <person name="Na H."/>
            <person name="Ledsgaard L."/>
            <person name="Lin J."/>
            <person name="Lipzen A."/>
            <person name="Kuo A."/>
            <person name="Riley R."/>
            <person name="Mondo S."/>
            <person name="LaButti K."/>
            <person name="Haridas S."/>
            <person name="Pangalinan J."/>
            <person name="Salamov A.A."/>
            <person name="Simmons B.A."/>
            <person name="Magnuson J.K."/>
            <person name="Chen J."/>
            <person name="Drula E."/>
            <person name="Henrissat B."/>
            <person name="Wiebenga A."/>
            <person name="Lubbers R.J."/>
            <person name="Gomes A.C."/>
            <person name="Makela M.R."/>
            <person name="Stajich J."/>
            <person name="Grigoriev I.V."/>
            <person name="Mortensen U.H."/>
            <person name="De vries R.P."/>
            <person name="Baker S.E."/>
            <person name="Andersen M.R."/>
        </authorList>
    </citation>
    <scope>NUCLEOTIDE SEQUENCE [LARGE SCALE GENOMIC DNA]</scope>
    <source>
        <strain evidence="1 2">CBS 600.67</strain>
    </source>
</reference>
<gene>
    <name evidence="1" type="ORF">BDW59DRAFT_170368</name>
</gene>
<evidence type="ECO:0000313" key="2">
    <source>
        <dbReference type="Proteomes" id="UP001610335"/>
    </source>
</evidence>
<evidence type="ECO:0000313" key="1">
    <source>
        <dbReference type="EMBL" id="KAL2829680.1"/>
    </source>
</evidence>
<proteinExistence type="predicted"/>
<sequence length="844" mass="95371">MWSSLFGRPKVDDAILQLSVDITQLPQQSSKNGSDDLYCIFLRCRENGLFANRESNVEAVSRLRCLVDIDRGSAIQVLANTVPPNNVLHAIERLIMEENVPEGEGNGGMFRFVTGCGRRTADRHYNTQRSVPHMHAYYLLLSPEMINQIHRREEISINESSKLFQAAEKQGIGKINIALMRQWKPIPRDTIQDIFNKGCGRTMDQAKHEYPARELREFGVDRRHAMTEIERSKGNFKNACRACAEIAETTKKHLEGPPIVPTRDNRGAPNVTKNTRIVALLGDGWMVSDFYLWLHVVKGMGKSQEWITSMSPEYLLKKYGREDKTVVLDVADTGAGDNPANFKPVQTKWASGLIHGDPFEARKVVLDDDLLPEVQNRVTVISNGQDIRDFFFARLKHTISDAEKCGDRVLLMIFSHGDYETQGGLCLGFNPSDPLSAAKLLKSSDVVPILSAHSSVATTMFMTSCFSGHWVETTEYRVAGLQPVVLAAAESDQESHGFVWTHSQRHAGGLFSAATITELLKEPCSLPEDASKDTSRNYQELVTALTAETHRLCLPANISEFMGSSPVFTDPHNQEKFWHRTGYSLHNYKANYSRLKTIPASDPHPKRTRKKFAEIVDGNDPDIVAWRERHPGILDEDFPEATASYGSTTRGLLSKASILYFFQLYQQSRPRGECMEDKFIYNNVTLFRAGRLSREEKVFLRRVLIARLQLNETTNQYARALGLYRLQGIEYWGLGDTSSQYDSDLFRQVCRIIFESRLFHVHIHREIPEGMETVLPHYRKPSMYLAASMLLAGYSKSDAEAAMHRLREMRKNGDLLDIAIVDYMGTARQTVAEASNFQDGDMTA</sequence>
<keyword evidence="2" id="KW-1185">Reference proteome</keyword>
<name>A0ABR4IPK1_9EURO</name>
<protein>
    <recommendedName>
        <fullName evidence="3">Caspase domain-containing protein</fullName>
    </recommendedName>
</protein>
<evidence type="ECO:0008006" key="3">
    <source>
        <dbReference type="Google" id="ProtNLM"/>
    </source>
</evidence>